<sequence>MIVKLSIPKPNLFSIMDILRAQGTLRRSLGTLPLLLLALQCIGAEMIQQQLSSSNNFHQQLACEKSGMCSLGMVKPFLGDVLPSPAMKSCLEARSFRKELILLTETRLNPAYQTFRSLLRLGYEHVVMMSSEERCTRSNATWPRLGCVWSTQPLLGGMRHLLDRVAFMARAGRLGYNVLMLDTDVVPFRDLYSLLWAEPLGSAALMAMRDGNGWLNCGVVYIRNARPDGPAAYVLAEVVDRLERWAANPGYFSARGLNSYCWDQQMYSDTLLSAIAGRPLSYGCWYRHDPGVKDEWDAVHIRLFGGQPGGMLESRHYLIHVGLKWPSELLTDEPEYPNRHTAETWTGSMRIPNSRGEWPVELGGPMYPPTRGDTSQRWMQILQDDGGPMWPDPEDPTQADAAAAITETFAYLPTYLAETWSIGGALGHWNPALLPPGGQPPVALAHFVHVPGGATNKLTVKMASNNWDWDVAHAAHPNRGVFFASTRTAPLPDVLALDPSLENREWPNEAAFADAVLTLLRLAMEMGRAAAFPAPRCNVSWVGGDKNNKLPLEVNHGIYIPYSPADKGFKDLRCLWTGYLSYGCQAVRSYFSGGLLAPEYDHLLQLIHQHGSSGSSSSSGTSSADYLAALGFTVAIDQRALDFHSEQVVTIPAAQLRPPWPSEAWDVTLLADALMALYGGPGTGLLFSNVSAADDDTVAAATAEAAAAATGGSSRPRVLVLSDIPLLTDTLGPRHALFKQELEVGPDRSFMSCDWIRTGRPYRRRRRRSHRRLQSTTELTKGAAARRRLTEEEQ</sequence>
<name>A0A8J4AWA8_9CHLO</name>
<evidence type="ECO:0000313" key="3">
    <source>
        <dbReference type="Proteomes" id="UP000747399"/>
    </source>
</evidence>
<dbReference type="Proteomes" id="UP000747399">
    <property type="component" value="Unassembled WGS sequence"/>
</dbReference>
<accession>A0A8J4AWA8</accession>
<feature type="region of interest" description="Disordered" evidence="1">
    <location>
        <begin position="766"/>
        <end position="794"/>
    </location>
</feature>
<organism evidence="2 3">
    <name type="scientific">Volvox africanus</name>
    <dbReference type="NCBI Taxonomy" id="51714"/>
    <lineage>
        <taxon>Eukaryota</taxon>
        <taxon>Viridiplantae</taxon>
        <taxon>Chlorophyta</taxon>
        <taxon>core chlorophytes</taxon>
        <taxon>Chlorophyceae</taxon>
        <taxon>CS clade</taxon>
        <taxon>Chlamydomonadales</taxon>
        <taxon>Volvocaceae</taxon>
        <taxon>Volvox</taxon>
    </lineage>
</organism>
<dbReference type="AlphaFoldDB" id="A0A8J4AWA8"/>
<proteinExistence type="predicted"/>
<reference evidence="2" key="1">
    <citation type="journal article" date="2021" name="Proc. Natl. Acad. Sci. U.S.A.">
        <title>Three genomes in the algal genus Volvox reveal the fate of a haploid sex-determining region after a transition to homothallism.</title>
        <authorList>
            <person name="Yamamoto K."/>
            <person name="Hamaji T."/>
            <person name="Kawai-Toyooka H."/>
            <person name="Matsuzaki R."/>
            <person name="Takahashi F."/>
            <person name="Nishimura Y."/>
            <person name="Kawachi M."/>
            <person name="Noguchi H."/>
            <person name="Minakuchi Y."/>
            <person name="Umen J.G."/>
            <person name="Toyoda A."/>
            <person name="Nozaki H."/>
        </authorList>
    </citation>
    <scope>NUCLEOTIDE SEQUENCE</scope>
    <source>
        <strain evidence="2">NIES-3780</strain>
    </source>
</reference>
<evidence type="ECO:0000313" key="2">
    <source>
        <dbReference type="EMBL" id="GIL47702.1"/>
    </source>
</evidence>
<keyword evidence="3" id="KW-1185">Reference proteome</keyword>
<dbReference type="EMBL" id="BNCO01000004">
    <property type="protein sequence ID" value="GIL47702.1"/>
    <property type="molecule type" value="Genomic_DNA"/>
</dbReference>
<gene>
    <name evidence="2" type="ORF">Vafri_4468</name>
</gene>
<comment type="caution">
    <text evidence="2">The sequence shown here is derived from an EMBL/GenBank/DDBJ whole genome shotgun (WGS) entry which is preliminary data.</text>
</comment>
<protein>
    <recommendedName>
        <fullName evidence="4">Nucleotide-diphospho-sugar transferase domain-containing protein</fullName>
    </recommendedName>
</protein>
<feature type="non-terminal residue" evidence="2">
    <location>
        <position position="794"/>
    </location>
</feature>
<evidence type="ECO:0008006" key="4">
    <source>
        <dbReference type="Google" id="ProtNLM"/>
    </source>
</evidence>
<evidence type="ECO:0000256" key="1">
    <source>
        <dbReference type="SAM" id="MobiDB-lite"/>
    </source>
</evidence>